<reference evidence="1 2" key="2">
    <citation type="journal article" date="2013" name="Genome Announc.">
        <title>Genome of the Root-Associated Plant Growth-Promoting Bacterium Variovorax paradoxus Strain EPS.</title>
        <authorList>
            <person name="Han J.I."/>
            <person name="Spain J.C."/>
            <person name="Leadbetter J.R."/>
            <person name="Ovchinnikova G."/>
            <person name="Goodwin L.A."/>
            <person name="Han C.S."/>
            <person name="Woyke T."/>
            <person name="Davenport K.W."/>
            <person name="Orwin P.M."/>
        </authorList>
    </citation>
    <scope>NUCLEOTIDE SEQUENCE [LARGE SCALE GENOMIC DNA]</scope>
    <source>
        <strain evidence="1 2">EPS</strain>
    </source>
</reference>
<proteinExistence type="predicted"/>
<dbReference type="STRING" id="595537.Varpa_2721"/>
<dbReference type="Proteomes" id="UP000008917">
    <property type="component" value="Chromosome"/>
</dbReference>
<name>E6V2U9_VARPE</name>
<dbReference type="EMBL" id="CP002417">
    <property type="protein sequence ID" value="ADU36919.1"/>
    <property type="molecule type" value="Genomic_DNA"/>
</dbReference>
<evidence type="ECO:0000313" key="1">
    <source>
        <dbReference type="EMBL" id="ADU36919.1"/>
    </source>
</evidence>
<protein>
    <submittedName>
        <fullName evidence="1">Uncharacterized protein</fullName>
    </submittedName>
</protein>
<reference evidence="2" key="1">
    <citation type="submission" date="2010-12" db="EMBL/GenBank/DDBJ databases">
        <title>Complete sequence of Variovorax paradoxus EPS.</title>
        <authorList>
            <consortium name="US DOE Joint Genome Institute"/>
            <person name="Lucas S."/>
            <person name="Copeland A."/>
            <person name="Lapidus A."/>
            <person name="Cheng J.-F."/>
            <person name="Goodwin L."/>
            <person name="Pitluck S."/>
            <person name="Teshima H."/>
            <person name="Detter J.C."/>
            <person name="Han C."/>
            <person name="Tapia R."/>
            <person name="Land M."/>
            <person name="Hauser L."/>
            <person name="Kyrpides N."/>
            <person name="Ivanova N."/>
            <person name="Ovchinnikova G."/>
            <person name="Orwin P."/>
            <person name="Han J.-I.G."/>
            <person name="Woyke T."/>
        </authorList>
    </citation>
    <scope>NUCLEOTIDE SEQUENCE [LARGE SCALE GENOMIC DNA]</scope>
    <source>
        <strain evidence="2">EPS</strain>
    </source>
</reference>
<sequence length="31" mass="3531">MRWYWPLWLMVSTTPEAIDGIDGYGSTQGKA</sequence>
<evidence type="ECO:0000313" key="2">
    <source>
        <dbReference type="Proteomes" id="UP000008917"/>
    </source>
</evidence>
<dbReference type="HOGENOM" id="CLU_3399020_0_0_4"/>
<accession>E6V2U9</accession>
<organism evidence="1 2">
    <name type="scientific">Variovorax paradoxus (strain EPS)</name>
    <dbReference type="NCBI Taxonomy" id="595537"/>
    <lineage>
        <taxon>Bacteria</taxon>
        <taxon>Pseudomonadati</taxon>
        <taxon>Pseudomonadota</taxon>
        <taxon>Betaproteobacteria</taxon>
        <taxon>Burkholderiales</taxon>
        <taxon>Comamonadaceae</taxon>
        <taxon>Variovorax</taxon>
    </lineage>
</organism>
<dbReference type="KEGG" id="vpe:Varpa_2721"/>
<dbReference type="AlphaFoldDB" id="E6V2U9"/>
<gene>
    <name evidence="1" type="ordered locus">Varpa_2721</name>
</gene>